<reference evidence="3 4" key="1">
    <citation type="journal article" date="2012" name="Science">
        <title>The Paleozoic origin of enzymatic lignin decomposition reconstructed from 31 fungal genomes.</title>
        <authorList>
            <person name="Floudas D."/>
            <person name="Binder M."/>
            <person name="Riley R."/>
            <person name="Barry K."/>
            <person name="Blanchette R.A."/>
            <person name="Henrissat B."/>
            <person name="Martinez A.T."/>
            <person name="Otillar R."/>
            <person name="Spatafora J.W."/>
            <person name="Yadav J.S."/>
            <person name="Aerts A."/>
            <person name="Benoit I."/>
            <person name="Boyd A."/>
            <person name="Carlson A."/>
            <person name="Copeland A."/>
            <person name="Coutinho P.M."/>
            <person name="de Vries R.P."/>
            <person name="Ferreira P."/>
            <person name="Findley K."/>
            <person name="Foster B."/>
            <person name="Gaskell J."/>
            <person name="Glotzer D."/>
            <person name="Gorecki P."/>
            <person name="Heitman J."/>
            <person name="Hesse C."/>
            <person name="Hori C."/>
            <person name="Igarashi K."/>
            <person name="Jurgens J.A."/>
            <person name="Kallen N."/>
            <person name="Kersten P."/>
            <person name="Kohler A."/>
            <person name="Kuees U."/>
            <person name="Kumar T.K.A."/>
            <person name="Kuo A."/>
            <person name="LaButti K."/>
            <person name="Larrondo L.F."/>
            <person name="Lindquist E."/>
            <person name="Ling A."/>
            <person name="Lombard V."/>
            <person name="Lucas S."/>
            <person name="Lundell T."/>
            <person name="Martin R."/>
            <person name="McLaughlin D.J."/>
            <person name="Morgenstern I."/>
            <person name="Morin E."/>
            <person name="Murat C."/>
            <person name="Nagy L.G."/>
            <person name="Nolan M."/>
            <person name="Ohm R.A."/>
            <person name="Patyshakuliyeva A."/>
            <person name="Rokas A."/>
            <person name="Ruiz-Duenas F.J."/>
            <person name="Sabat G."/>
            <person name="Salamov A."/>
            <person name="Samejima M."/>
            <person name="Schmutz J."/>
            <person name="Slot J.C."/>
            <person name="St John F."/>
            <person name="Stenlid J."/>
            <person name="Sun H."/>
            <person name="Sun S."/>
            <person name="Syed K."/>
            <person name="Tsang A."/>
            <person name="Wiebenga A."/>
            <person name="Young D."/>
            <person name="Pisabarro A."/>
            <person name="Eastwood D.C."/>
            <person name="Martin F."/>
            <person name="Cullen D."/>
            <person name="Grigoriev I.V."/>
            <person name="Hibbett D.S."/>
        </authorList>
    </citation>
    <scope>NUCLEOTIDE SEQUENCE</scope>
    <source>
        <strain evidence="4">FP-58527</strain>
    </source>
</reference>
<dbReference type="SUPFAM" id="SSF51395">
    <property type="entry name" value="FMN-linked oxidoreductases"/>
    <property type="match status" value="1"/>
</dbReference>
<dbReference type="AlphaFoldDB" id="S8DZ56"/>
<dbReference type="OrthoDB" id="10262250at2759"/>
<evidence type="ECO:0000259" key="2">
    <source>
        <dbReference type="Pfam" id="PF01207"/>
    </source>
</evidence>
<accession>S8DZ56</accession>
<dbReference type="CDD" id="cd02801">
    <property type="entry name" value="DUS_like_FMN"/>
    <property type="match status" value="1"/>
</dbReference>
<name>S8DZ56_FOMSC</name>
<proteinExistence type="predicted"/>
<dbReference type="eggNOG" id="KOG2334">
    <property type="taxonomic scope" value="Eukaryota"/>
</dbReference>
<dbReference type="PANTHER" id="PTHR45936:SF1">
    <property type="entry name" value="TRNA-DIHYDROURIDINE(20) SYNTHASE [NAD(P)+]-LIKE"/>
    <property type="match status" value="1"/>
</dbReference>
<evidence type="ECO:0000313" key="4">
    <source>
        <dbReference type="Proteomes" id="UP000015241"/>
    </source>
</evidence>
<dbReference type="InterPro" id="IPR035587">
    <property type="entry name" value="DUS-like_FMN-bd"/>
</dbReference>
<dbReference type="Proteomes" id="UP000015241">
    <property type="component" value="Unassembled WGS sequence"/>
</dbReference>
<keyword evidence="4" id="KW-1185">Reference proteome</keyword>
<feature type="domain" description="DUS-like FMN-binding" evidence="2">
    <location>
        <begin position="39"/>
        <end position="314"/>
    </location>
</feature>
<feature type="region of interest" description="Disordered" evidence="1">
    <location>
        <begin position="377"/>
        <end position="465"/>
    </location>
</feature>
<dbReference type="FunCoup" id="S8DZ56">
    <property type="interactions" value="521"/>
</dbReference>
<sequence length="465" mass="50462">MSRRSHSPSSLDSPRLAKRPRLGISPLTPEDYKDGIMLAPMVRSGALPTRLYALKHGASLVWGPETVDKAVLHTERVVDPVTGIVSYNGKTKAIFSTHPIEKPYLIFQIGSADPEIAVQAAKIVQNDVAGFDLNCGCPKPFSTHSGMGAALLSNPDLLCSILSALREAMPPEISISAKIRLLPSREDTLKLVERIINTGVSALTVHCRTRNQRKREPAHIDRLREIVEFVEGMGRGVAVIENGDCESYEDAFRIREITRAHSCMIATAAEANPTCFSPKPLTDLEQTFIPPYLRLAKYLGTHWGLAKFCTSMFKGEHVNMSKADLKGIRAAIQKAKGYDDMEQYIGNGTGEEEFREIVAAIEKRDGQRVKVQVVHHDPAAAASTQAKTSEAKSEDASRSPQAGQSPSSTPSTADSKDGLHTPPTGTFDPSVMNAPLVPANEMRMPLPAMVTGELPTPTPTPRIGS</sequence>
<dbReference type="GO" id="GO:0005737">
    <property type="term" value="C:cytoplasm"/>
    <property type="evidence" value="ECO:0007669"/>
    <property type="project" value="TreeGrafter"/>
</dbReference>
<feature type="region of interest" description="Disordered" evidence="1">
    <location>
        <begin position="1"/>
        <end position="27"/>
    </location>
</feature>
<dbReference type="InterPro" id="IPR013785">
    <property type="entry name" value="Aldolase_TIM"/>
</dbReference>
<dbReference type="PANTHER" id="PTHR45936">
    <property type="entry name" value="TRNA-DIHYDROURIDINE(20) SYNTHASE [NAD(P)+]-LIKE"/>
    <property type="match status" value="1"/>
</dbReference>
<feature type="compositionally biased region" description="Pro residues" evidence="1">
    <location>
        <begin position="456"/>
        <end position="465"/>
    </location>
</feature>
<dbReference type="Gene3D" id="3.20.20.70">
    <property type="entry name" value="Aldolase class I"/>
    <property type="match status" value="1"/>
</dbReference>
<dbReference type="GO" id="GO:0017150">
    <property type="term" value="F:tRNA dihydrouridine synthase activity"/>
    <property type="evidence" value="ECO:0007669"/>
    <property type="project" value="TreeGrafter"/>
</dbReference>
<dbReference type="InParanoid" id="S8DZ56"/>
<dbReference type="HOGENOM" id="CLU_013299_3_1_1"/>
<organism evidence="3 4">
    <name type="scientific">Fomitopsis schrenkii</name>
    <name type="common">Brown rot fungus</name>
    <dbReference type="NCBI Taxonomy" id="2126942"/>
    <lineage>
        <taxon>Eukaryota</taxon>
        <taxon>Fungi</taxon>
        <taxon>Dikarya</taxon>
        <taxon>Basidiomycota</taxon>
        <taxon>Agaricomycotina</taxon>
        <taxon>Agaricomycetes</taxon>
        <taxon>Polyporales</taxon>
        <taxon>Fomitopsis</taxon>
    </lineage>
</organism>
<dbReference type="EMBL" id="KE504172">
    <property type="protein sequence ID" value="EPS97842.1"/>
    <property type="molecule type" value="Genomic_DNA"/>
</dbReference>
<feature type="compositionally biased region" description="Polar residues" evidence="1">
    <location>
        <begin position="398"/>
        <end position="413"/>
    </location>
</feature>
<evidence type="ECO:0000256" key="1">
    <source>
        <dbReference type="SAM" id="MobiDB-lite"/>
    </source>
</evidence>
<protein>
    <recommendedName>
        <fullName evidence="2">DUS-like FMN-binding domain-containing protein</fullName>
    </recommendedName>
</protein>
<dbReference type="STRING" id="743788.S8DZ56"/>
<dbReference type="InterPro" id="IPR052582">
    <property type="entry name" value="tRNA-DUS-like"/>
</dbReference>
<gene>
    <name evidence="3" type="ORF">FOMPIDRAFT_1149570</name>
</gene>
<evidence type="ECO:0000313" key="3">
    <source>
        <dbReference type="EMBL" id="EPS97842.1"/>
    </source>
</evidence>
<dbReference type="Pfam" id="PF01207">
    <property type="entry name" value="Dus"/>
    <property type="match status" value="1"/>
</dbReference>